<protein>
    <submittedName>
        <fullName evidence="1">Uncharacterized protein</fullName>
    </submittedName>
</protein>
<reference evidence="1 2" key="1">
    <citation type="submission" date="2018-06" db="EMBL/GenBank/DDBJ databases">
        <authorList>
            <consortium name="Pathogen Informatics"/>
            <person name="Doyle S."/>
        </authorList>
    </citation>
    <scope>NUCLEOTIDE SEQUENCE [LARGE SCALE GENOMIC DNA]</scope>
    <source>
        <strain evidence="1 2">NCTC10786</strain>
    </source>
</reference>
<dbReference type="Proteomes" id="UP000251584">
    <property type="component" value="Unassembled WGS sequence"/>
</dbReference>
<proteinExistence type="predicted"/>
<organism evidence="1 2">
    <name type="scientific">Citrobacter koseri</name>
    <name type="common">Citrobacter diversus</name>
    <dbReference type="NCBI Taxonomy" id="545"/>
    <lineage>
        <taxon>Bacteria</taxon>
        <taxon>Pseudomonadati</taxon>
        <taxon>Pseudomonadota</taxon>
        <taxon>Gammaproteobacteria</taxon>
        <taxon>Enterobacterales</taxon>
        <taxon>Enterobacteriaceae</taxon>
        <taxon>Citrobacter</taxon>
    </lineage>
</organism>
<evidence type="ECO:0000313" key="1">
    <source>
        <dbReference type="EMBL" id="SQB37051.1"/>
    </source>
</evidence>
<dbReference type="EMBL" id="UAVY01000007">
    <property type="protein sequence ID" value="SQB37051.1"/>
    <property type="molecule type" value="Genomic_DNA"/>
</dbReference>
<accession>A0A2X2WG60</accession>
<name>A0A2X2WG60_CITKO</name>
<evidence type="ECO:0000313" key="2">
    <source>
        <dbReference type="Proteomes" id="UP000251584"/>
    </source>
</evidence>
<gene>
    <name evidence="1" type="ORF">NCTC10786_03862</name>
</gene>
<dbReference type="AlphaFoldDB" id="A0A2X2WG60"/>
<sequence length="114" mass="12071">MPVPPPLMVISPESEVEVPLPEINAPVAPSTVLLPEIALVVPSPLMTRPTALLVTVESPFSGITGVIARDNDAGTIFPADIQFAIGGVRLAVSADNLKYCYPRGSDSPRLSYFQ</sequence>